<evidence type="ECO:0000259" key="14">
    <source>
        <dbReference type="Pfam" id="PF00006"/>
    </source>
</evidence>
<keyword evidence="9" id="KW-0472">Membrane</keyword>
<evidence type="ECO:0000259" key="15">
    <source>
        <dbReference type="Pfam" id="PF00306"/>
    </source>
</evidence>
<evidence type="ECO:0000256" key="11">
    <source>
        <dbReference type="ARBA" id="ARBA00023310"/>
    </source>
</evidence>
<dbReference type="AlphaFoldDB" id="A0A1Z5JH95"/>
<dbReference type="OrthoDB" id="9805536at2759"/>
<feature type="compositionally biased region" description="Polar residues" evidence="12">
    <location>
        <begin position="475"/>
        <end position="487"/>
    </location>
</feature>
<keyword evidence="7" id="KW-1278">Translocase</keyword>
<keyword evidence="10" id="KW-0139">CF(1)</keyword>
<comment type="similarity">
    <text evidence="2">Belongs to the ATPase alpha/beta chains family.</text>
</comment>
<dbReference type="SUPFAM" id="SSF50615">
    <property type="entry name" value="N-terminal domain of alpha and beta subunits of F1 ATP synthase"/>
    <property type="match status" value="1"/>
</dbReference>
<evidence type="ECO:0000256" key="12">
    <source>
        <dbReference type="SAM" id="MobiDB-lite"/>
    </source>
</evidence>
<keyword evidence="18" id="KW-1185">Reference proteome</keyword>
<evidence type="ECO:0000256" key="10">
    <source>
        <dbReference type="ARBA" id="ARBA00023196"/>
    </source>
</evidence>
<feature type="region of interest" description="Disordered" evidence="12">
    <location>
        <begin position="124"/>
        <end position="144"/>
    </location>
</feature>
<feature type="chain" id="PRO_5013210113" evidence="13">
    <location>
        <begin position="29"/>
        <end position="1059"/>
    </location>
</feature>
<evidence type="ECO:0000256" key="7">
    <source>
        <dbReference type="ARBA" id="ARBA00022967"/>
    </source>
</evidence>
<reference evidence="17 18" key="1">
    <citation type="journal article" date="2015" name="Plant Cell">
        <title>Oil accumulation by the oleaginous diatom Fistulifera solaris as revealed by the genome and transcriptome.</title>
        <authorList>
            <person name="Tanaka T."/>
            <person name="Maeda Y."/>
            <person name="Veluchamy A."/>
            <person name="Tanaka M."/>
            <person name="Abida H."/>
            <person name="Marechal E."/>
            <person name="Bowler C."/>
            <person name="Muto M."/>
            <person name="Sunaga Y."/>
            <person name="Tanaka M."/>
            <person name="Yoshino T."/>
            <person name="Taniguchi T."/>
            <person name="Fukuda Y."/>
            <person name="Nemoto M."/>
            <person name="Matsumoto M."/>
            <person name="Wong P.S."/>
            <person name="Aburatani S."/>
            <person name="Fujibuchi W."/>
        </authorList>
    </citation>
    <scope>NUCLEOTIDE SEQUENCE [LARGE SCALE GENOMIC DNA]</scope>
    <source>
        <strain evidence="17 18">JPCC DA0580</strain>
    </source>
</reference>
<dbReference type="InterPro" id="IPR004100">
    <property type="entry name" value="ATPase_F1/V1/A1_a/bsu_N"/>
</dbReference>
<dbReference type="HAMAP" id="MF_01346">
    <property type="entry name" value="ATP_synth_alpha_bact"/>
    <property type="match status" value="1"/>
</dbReference>
<dbReference type="Proteomes" id="UP000198406">
    <property type="component" value="Unassembled WGS sequence"/>
</dbReference>
<dbReference type="InterPro" id="IPR038376">
    <property type="entry name" value="ATP_synth_asu_C_sf"/>
</dbReference>
<dbReference type="CDD" id="cd01132">
    <property type="entry name" value="F1-ATPase_alpha_CD"/>
    <property type="match status" value="1"/>
</dbReference>
<evidence type="ECO:0000256" key="13">
    <source>
        <dbReference type="SAM" id="SignalP"/>
    </source>
</evidence>
<dbReference type="Gene3D" id="3.40.50.300">
    <property type="entry name" value="P-loop containing nucleotide triphosphate hydrolases"/>
    <property type="match status" value="1"/>
</dbReference>
<dbReference type="PANTHER" id="PTHR48082:SF2">
    <property type="entry name" value="ATP SYNTHASE SUBUNIT ALPHA, MITOCHONDRIAL"/>
    <property type="match status" value="1"/>
</dbReference>
<gene>
    <name evidence="17" type="ORF">FisN_17Hh077</name>
</gene>
<keyword evidence="8" id="KW-0406">Ion transport</keyword>
<dbReference type="NCBIfam" id="TIGR00962">
    <property type="entry name" value="atpA"/>
    <property type="match status" value="1"/>
</dbReference>
<keyword evidence="11" id="KW-0066">ATP synthesis</keyword>
<dbReference type="GO" id="GO:0005524">
    <property type="term" value="F:ATP binding"/>
    <property type="evidence" value="ECO:0007669"/>
    <property type="project" value="UniProtKB-KW"/>
</dbReference>
<dbReference type="CDD" id="cd18113">
    <property type="entry name" value="ATP-synt_F1_alpha_C"/>
    <property type="match status" value="1"/>
</dbReference>
<proteinExistence type="inferred from homology"/>
<comment type="subcellular location">
    <subcellularLocation>
        <location evidence="1">Membrane</location>
        <topology evidence="1">Peripheral membrane protein</topology>
    </subcellularLocation>
</comment>
<comment type="caution">
    <text evidence="17">The sequence shown here is derived from an EMBL/GenBank/DDBJ whole genome shotgun (WGS) entry which is preliminary data.</text>
</comment>
<feature type="compositionally biased region" description="Polar residues" evidence="12">
    <location>
        <begin position="135"/>
        <end position="144"/>
    </location>
</feature>
<dbReference type="SUPFAM" id="SSF52540">
    <property type="entry name" value="P-loop containing nucleoside triphosphate hydrolases"/>
    <property type="match status" value="1"/>
</dbReference>
<dbReference type="InterPro" id="IPR036121">
    <property type="entry name" value="ATPase_F1/V1/A1_a/bsu_N_sf"/>
</dbReference>
<evidence type="ECO:0000313" key="18">
    <source>
        <dbReference type="Proteomes" id="UP000198406"/>
    </source>
</evidence>
<feature type="region of interest" description="Disordered" evidence="12">
    <location>
        <begin position="450"/>
        <end position="490"/>
    </location>
</feature>
<sequence length="1059" mass="113590">MTTTTTTMMMMMLLQSILLCGWVAGSHAMSTYGVHSRGTGAGEKPVIFPTYGPLPTKAPSIIKTEVPTLKAPTTLLPSLTSQTSAPLPKVSSHPAPSLVIHTPAPTPKVSTHPAPSLIVQTPAPTPTAPTYPAPSSVTQTPAPTPRVSTWMLSDDPTFLLPDEITNPPALEPTAECLARARNETDLARLEFLITLTLDLSDDVLTFVMRLRDFLQTFLATDLLGCGLRRSVLPIRDVQFDLSIENTTSDTSCTNCTDIAIQVDIFYEDGWNVSGIDEYLFETLALHCSRIATLAGVEEVSNGCRFMSILGPDGTWKLLENLLNPPQANSATEGDLVAEKDSISPLGVTALSLSAVAIVVGVIFAMRRRKHEEEHENDDACVKDVEHGSDHTGSLEHSPQGKGEASMADLDGCSELSAITGSQLRFVTVIEESDSVDSNWSGISSKQRSLASYQGGMTGSTPSDPKFITLLPPQPDSNTQVSTSSGRSSIRMYRSPDTAQNATAKDCGHRKVTTCCVEKTTMVLRTALLAASRRLASSTAVKASRPTLASSRGLATQTLELSTYLESKIGGVGGAEEKKYAETGAVISVGDGIARVYGLSNVQAGEMVVFSAGLRGMALNLEEDNVGVVIFGDDREILEGDTVKRTGAIVDVPVGPELLGRVVDGIGQPIDGGASLDKCKRSRAEVKAPGIIPRESVKEPMLTGLKAVDALIPIGRGQRELIIGDRQTGKTAIAIDTIINQKTKKEPLACIYVGVGQKRSTIAQLVGQLEEREAMDNCIVVAATASDSAPLQFLAPYTGCAMGEYFRDSGKHAVIFYDDLSKQAVAYRQMSLLLRRPPGREAYPGDVFYLHSRLLERAAKMHTTNGGGSLTALPVIETQAGDVSAYIPTNVISITDGQIFLESELFYQGQRPAISVGLSVSRVGSAAQYKATKAVAGTMKLELAQYREVAAFAKFGSDLDPATQQQLNRGVRLYELLKQGQYQPYEPEEVVASLFIGVKGYCDRIDVEHVQAFEAAFLKHMKGAHAGLLKEIVDSGYKFDKPIEEKMHAIAEAFTTGFTP</sequence>
<dbReference type="InterPro" id="IPR000194">
    <property type="entry name" value="ATPase_F1/V1/A1_a/bsu_nucl-bd"/>
</dbReference>
<feature type="domain" description="ATPase F1/V1/A1 complex alpha/beta subunit N-terminal" evidence="16">
    <location>
        <begin position="580"/>
        <end position="646"/>
    </location>
</feature>
<dbReference type="InterPro" id="IPR033732">
    <property type="entry name" value="ATP_synth_F1_a_nt-bd_dom"/>
</dbReference>
<evidence type="ECO:0000256" key="5">
    <source>
        <dbReference type="ARBA" id="ARBA00022781"/>
    </source>
</evidence>
<keyword evidence="4" id="KW-0547">Nucleotide-binding</keyword>
<dbReference type="Pfam" id="PF00306">
    <property type="entry name" value="ATP-synt_ab_C"/>
    <property type="match status" value="1"/>
</dbReference>
<evidence type="ECO:0000259" key="16">
    <source>
        <dbReference type="Pfam" id="PF02874"/>
    </source>
</evidence>
<keyword evidence="13" id="KW-0732">Signal</keyword>
<dbReference type="Pfam" id="PF00006">
    <property type="entry name" value="ATP-synt_ab"/>
    <property type="match status" value="1"/>
</dbReference>
<dbReference type="SUPFAM" id="SSF47917">
    <property type="entry name" value="C-terminal domain of alpha and beta subunits of F1 ATP synthase"/>
    <property type="match status" value="1"/>
</dbReference>
<dbReference type="Gene3D" id="2.40.30.20">
    <property type="match status" value="1"/>
</dbReference>
<keyword evidence="6" id="KW-0067">ATP-binding</keyword>
<keyword evidence="3" id="KW-0813">Transport</keyword>
<dbReference type="PANTHER" id="PTHR48082">
    <property type="entry name" value="ATP SYNTHASE SUBUNIT ALPHA, MITOCHONDRIAL"/>
    <property type="match status" value="1"/>
</dbReference>
<evidence type="ECO:0000256" key="3">
    <source>
        <dbReference type="ARBA" id="ARBA00022448"/>
    </source>
</evidence>
<dbReference type="GO" id="GO:0043531">
    <property type="term" value="F:ADP binding"/>
    <property type="evidence" value="ECO:0007669"/>
    <property type="project" value="TreeGrafter"/>
</dbReference>
<evidence type="ECO:0000256" key="6">
    <source>
        <dbReference type="ARBA" id="ARBA00022840"/>
    </source>
</evidence>
<keyword evidence="5" id="KW-0375">Hydrogen ion transport</keyword>
<dbReference type="InterPro" id="IPR005294">
    <property type="entry name" value="ATP_synth_F1_asu"/>
</dbReference>
<evidence type="ECO:0000256" key="4">
    <source>
        <dbReference type="ARBA" id="ARBA00022741"/>
    </source>
</evidence>
<feature type="domain" description="ATP synthase alpha subunit C-terminal" evidence="15">
    <location>
        <begin position="927"/>
        <end position="1053"/>
    </location>
</feature>
<dbReference type="GO" id="GO:0046933">
    <property type="term" value="F:proton-transporting ATP synthase activity, rotational mechanism"/>
    <property type="evidence" value="ECO:0007669"/>
    <property type="project" value="InterPro"/>
</dbReference>
<dbReference type="FunFam" id="3.40.50.300:FF:000002">
    <property type="entry name" value="ATP synthase subunit alpha"/>
    <property type="match status" value="1"/>
</dbReference>
<dbReference type="InterPro" id="IPR023366">
    <property type="entry name" value="ATP_synth_asu-like_sf"/>
</dbReference>
<protein>
    <submittedName>
        <fullName evidence="17">F-type H+-transporting ATPase subunit alpha</fullName>
    </submittedName>
</protein>
<feature type="region of interest" description="Disordered" evidence="12">
    <location>
        <begin position="372"/>
        <end position="407"/>
    </location>
</feature>
<dbReference type="FunFam" id="2.40.30.20:FF:000001">
    <property type="entry name" value="ATP synthase subunit alpha"/>
    <property type="match status" value="1"/>
</dbReference>
<dbReference type="FunFam" id="1.20.150.20:FF:000001">
    <property type="entry name" value="ATP synthase subunit alpha"/>
    <property type="match status" value="1"/>
</dbReference>
<dbReference type="EMBL" id="BDSP01000061">
    <property type="protein sequence ID" value="GAX13148.1"/>
    <property type="molecule type" value="Genomic_DNA"/>
</dbReference>
<dbReference type="CDD" id="cd18116">
    <property type="entry name" value="ATP-synt_F1_alpha_N"/>
    <property type="match status" value="1"/>
</dbReference>
<feature type="signal peptide" evidence="13">
    <location>
        <begin position="1"/>
        <end position="28"/>
    </location>
</feature>
<dbReference type="InterPro" id="IPR027417">
    <property type="entry name" value="P-loop_NTPase"/>
</dbReference>
<dbReference type="Pfam" id="PF02874">
    <property type="entry name" value="ATP-synt_ab_N"/>
    <property type="match status" value="1"/>
</dbReference>
<dbReference type="InterPro" id="IPR000793">
    <property type="entry name" value="ATP_synth_asu_C"/>
</dbReference>
<accession>A0A1Z5JH95</accession>
<organism evidence="17 18">
    <name type="scientific">Fistulifera solaris</name>
    <name type="common">Oleaginous diatom</name>
    <dbReference type="NCBI Taxonomy" id="1519565"/>
    <lineage>
        <taxon>Eukaryota</taxon>
        <taxon>Sar</taxon>
        <taxon>Stramenopiles</taxon>
        <taxon>Ochrophyta</taxon>
        <taxon>Bacillariophyta</taxon>
        <taxon>Bacillariophyceae</taxon>
        <taxon>Bacillariophycidae</taxon>
        <taxon>Naviculales</taxon>
        <taxon>Naviculaceae</taxon>
        <taxon>Fistulifera</taxon>
    </lineage>
</organism>
<feature type="domain" description="ATPase F1/V1/A1 complex alpha/beta subunit nucleotide-binding" evidence="14">
    <location>
        <begin position="703"/>
        <end position="920"/>
    </location>
</feature>
<feature type="compositionally biased region" description="Basic and acidic residues" evidence="12">
    <location>
        <begin position="372"/>
        <end position="393"/>
    </location>
</feature>
<evidence type="ECO:0000256" key="2">
    <source>
        <dbReference type="ARBA" id="ARBA00008936"/>
    </source>
</evidence>
<evidence type="ECO:0000256" key="1">
    <source>
        <dbReference type="ARBA" id="ARBA00004170"/>
    </source>
</evidence>
<dbReference type="Gene3D" id="1.20.150.20">
    <property type="entry name" value="ATP synthase alpha/beta chain, C-terminal domain"/>
    <property type="match status" value="1"/>
</dbReference>
<name>A0A1Z5JH95_FISSO</name>
<evidence type="ECO:0000256" key="8">
    <source>
        <dbReference type="ARBA" id="ARBA00023065"/>
    </source>
</evidence>
<evidence type="ECO:0000256" key="9">
    <source>
        <dbReference type="ARBA" id="ARBA00023136"/>
    </source>
</evidence>
<dbReference type="NCBIfam" id="NF009884">
    <property type="entry name" value="PRK13343.1"/>
    <property type="match status" value="1"/>
</dbReference>
<evidence type="ECO:0000313" key="17">
    <source>
        <dbReference type="EMBL" id="GAX13148.1"/>
    </source>
</evidence>
<dbReference type="GO" id="GO:0045259">
    <property type="term" value="C:proton-transporting ATP synthase complex"/>
    <property type="evidence" value="ECO:0007669"/>
    <property type="project" value="UniProtKB-KW"/>
</dbReference>
<dbReference type="InParanoid" id="A0A1Z5JH95"/>